<feature type="domain" description="Solute-binding protein family 5" evidence="7">
    <location>
        <begin position="129"/>
        <end position="523"/>
    </location>
</feature>
<dbReference type="EMBL" id="SRHY01000006">
    <property type="protein sequence ID" value="TFJ93451.1"/>
    <property type="molecule type" value="Genomic_DNA"/>
</dbReference>
<feature type="compositionally biased region" description="Acidic residues" evidence="5">
    <location>
        <begin position="29"/>
        <end position="53"/>
    </location>
</feature>
<feature type="signal peptide" evidence="6">
    <location>
        <begin position="1"/>
        <end position="22"/>
    </location>
</feature>
<dbReference type="InterPro" id="IPR000914">
    <property type="entry name" value="SBP_5_dom"/>
</dbReference>
<keyword evidence="4 6" id="KW-0732">Signal</keyword>
<evidence type="ECO:0000313" key="8">
    <source>
        <dbReference type="EMBL" id="TFJ93451.1"/>
    </source>
</evidence>
<accession>A0A4Y9AGE1</accession>
<dbReference type="InterPro" id="IPR050034">
    <property type="entry name" value="Opp4A"/>
</dbReference>
<dbReference type="PIRSF" id="PIRSF002741">
    <property type="entry name" value="MppA"/>
    <property type="match status" value="1"/>
</dbReference>
<dbReference type="RefSeq" id="WP_135109533.1">
    <property type="nucleotide sequence ID" value="NZ_SRHY01000006.1"/>
</dbReference>
<dbReference type="AlphaFoldDB" id="A0A4Y9AGE1"/>
<comment type="caution">
    <text evidence="8">The sequence shown here is derived from an EMBL/GenBank/DDBJ whole genome shotgun (WGS) entry which is preliminary data.</text>
</comment>
<dbReference type="InterPro" id="IPR030678">
    <property type="entry name" value="Peptide/Ni-bd"/>
</dbReference>
<evidence type="ECO:0000256" key="4">
    <source>
        <dbReference type="ARBA" id="ARBA00022729"/>
    </source>
</evidence>
<evidence type="ECO:0000259" key="7">
    <source>
        <dbReference type="Pfam" id="PF00496"/>
    </source>
</evidence>
<dbReference type="PROSITE" id="PS01040">
    <property type="entry name" value="SBP_BACTERIAL_5"/>
    <property type="match status" value="1"/>
</dbReference>
<evidence type="ECO:0000256" key="3">
    <source>
        <dbReference type="ARBA" id="ARBA00022448"/>
    </source>
</evidence>
<dbReference type="OrthoDB" id="9796817at2"/>
<dbReference type="GO" id="GO:0043190">
    <property type="term" value="C:ATP-binding cassette (ABC) transporter complex"/>
    <property type="evidence" value="ECO:0007669"/>
    <property type="project" value="InterPro"/>
</dbReference>
<reference evidence="8 9" key="1">
    <citation type="submission" date="2019-03" db="EMBL/GenBank/DDBJ databases">
        <title>Genome sequence of Lentibacillus salicampi ATCC BAA-719.</title>
        <authorList>
            <person name="Maclea K.S."/>
            <person name="Simoes Junior M."/>
        </authorList>
    </citation>
    <scope>NUCLEOTIDE SEQUENCE [LARGE SCALE GENOMIC DNA]</scope>
    <source>
        <strain evidence="8 9">ATCC BAA-719</strain>
    </source>
</reference>
<comment type="subcellular location">
    <subcellularLocation>
        <location evidence="1">Cell membrane</location>
        <topology evidence="1">Lipid-anchor</topology>
    </subcellularLocation>
</comment>
<dbReference type="PANTHER" id="PTHR30290:SF9">
    <property type="entry name" value="OLIGOPEPTIDE-BINDING PROTEIN APPA"/>
    <property type="match status" value="1"/>
</dbReference>
<dbReference type="GO" id="GO:0042597">
    <property type="term" value="C:periplasmic space"/>
    <property type="evidence" value="ECO:0007669"/>
    <property type="project" value="UniProtKB-ARBA"/>
</dbReference>
<protein>
    <submittedName>
        <fullName evidence="8">Oligopeptide ABC transporter substrate-binding protein</fullName>
    </submittedName>
</protein>
<dbReference type="PANTHER" id="PTHR30290">
    <property type="entry name" value="PERIPLASMIC BINDING COMPONENT OF ABC TRANSPORTER"/>
    <property type="match status" value="1"/>
</dbReference>
<evidence type="ECO:0000256" key="1">
    <source>
        <dbReference type="ARBA" id="ARBA00004193"/>
    </source>
</evidence>
<evidence type="ECO:0000256" key="2">
    <source>
        <dbReference type="ARBA" id="ARBA00005695"/>
    </source>
</evidence>
<keyword evidence="9" id="KW-1185">Reference proteome</keyword>
<dbReference type="SUPFAM" id="SSF53850">
    <property type="entry name" value="Periplasmic binding protein-like II"/>
    <property type="match status" value="1"/>
</dbReference>
<dbReference type="GO" id="GO:0015833">
    <property type="term" value="P:peptide transport"/>
    <property type="evidence" value="ECO:0007669"/>
    <property type="project" value="TreeGrafter"/>
</dbReference>
<dbReference type="PROSITE" id="PS51257">
    <property type="entry name" value="PROKAR_LIPOPROTEIN"/>
    <property type="match status" value="1"/>
</dbReference>
<dbReference type="Pfam" id="PF00496">
    <property type="entry name" value="SBP_bac_5"/>
    <property type="match status" value="1"/>
</dbReference>
<evidence type="ECO:0000313" key="9">
    <source>
        <dbReference type="Proteomes" id="UP000298484"/>
    </source>
</evidence>
<organism evidence="8 9">
    <name type="scientific">Lentibacillus salicampi</name>
    <dbReference type="NCBI Taxonomy" id="175306"/>
    <lineage>
        <taxon>Bacteria</taxon>
        <taxon>Bacillati</taxon>
        <taxon>Bacillota</taxon>
        <taxon>Bacilli</taxon>
        <taxon>Bacillales</taxon>
        <taxon>Bacillaceae</taxon>
        <taxon>Lentibacillus</taxon>
    </lineage>
</organism>
<name>A0A4Y9AGE1_9BACI</name>
<feature type="chain" id="PRO_5038399286" evidence="6">
    <location>
        <begin position="23"/>
        <end position="621"/>
    </location>
</feature>
<dbReference type="Gene3D" id="3.10.105.10">
    <property type="entry name" value="Dipeptide-binding Protein, Domain 3"/>
    <property type="match status" value="1"/>
</dbReference>
<dbReference type="Gene3D" id="3.40.190.10">
    <property type="entry name" value="Periplasmic binding protein-like II"/>
    <property type="match status" value="1"/>
</dbReference>
<gene>
    <name evidence="8" type="ORF">E4U82_07225</name>
</gene>
<evidence type="ECO:0000256" key="6">
    <source>
        <dbReference type="SAM" id="SignalP"/>
    </source>
</evidence>
<keyword evidence="3" id="KW-0813">Transport</keyword>
<dbReference type="GO" id="GO:1904680">
    <property type="term" value="F:peptide transmembrane transporter activity"/>
    <property type="evidence" value="ECO:0007669"/>
    <property type="project" value="TreeGrafter"/>
</dbReference>
<evidence type="ECO:0000256" key="5">
    <source>
        <dbReference type="SAM" id="MobiDB-lite"/>
    </source>
</evidence>
<sequence>MRRSLLTKGLFALFLMLLLTLAACSGGSDDSESDSSDSGEGTDEEQEGGEAEASEDKLYSIEDFSPSASNEGEPIDGGSITYGLVSDTSFEGTLNWNFYDGDPDSQVLKWFDEGLLTYDENYTMTNDGAATYEVSDDNRTFTFTIKDGVNWHDGEPVTAEDWAFAHEVIGHPDYEGPRYSASFQNIEGMDAYHNGEADSISGIEVVDEKTLKVTYKKATPSLLTGGVWIYPMAKHIFGDMKVSEMVESDAVRKNPIGFGPYKVESIVPGESVVLKKNEDYWRGEPRLDEVVIKVINPNTVVQALESGKVDLVSSFPTDQYPDNADLSNVEYLGKIDLAYTYIGFKLGTWDKENKEIKPDPDAKMANKNLRQAMWHAVDNKSVGEKFYNGLRWNATTLIPPSHPAYHDEDNPGREYDPEKAKQLLDEAGYVDTNDDGIREDPDGEELTINFASMSGGDVAEPIANYYIQAWEQVGLNVELLNGRLLEFNTFYDKVGQSGNDDPKVDIYQGAWSVGYDVDPTGLYGREALFNFSRYGSEENDELLAEGVSEKAFDQEVRQEVYNEWQELMVDEVPVFPTLYRSLIVPVNNRIVNYDLYADDMSTGDTYLYELGVTQEEPVTAE</sequence>
<comment type="similarity">
    <text evidence="2">Belongs to the bacterial solute-binding protein 5 family.</text>
</comment>
<dbReference type="NCBIfam" id="NF045467">
    <property type="entry name" value="Opp4A"/>
    <property type="match status" value="1"/>
</dbReference>
<dbReference type="InterPro" id="IPR023765">
    <property type="entry name" value="SBP_5_CS"/>
</dbReference>
<proteinExistence type="inferred from homology"/>
<dbReference type="InterPro" id="IPR039424">
    <property type="entry name" value="SBP_5"/>
</dbReference>
<dbReference type="Proteomes" id="UP000298484">
    <property type="component" value="Unassembled WGS sequence"/>
</dbReference>
<feature type="region of interest" description="Disordered" evidence="5">
    <location>
        <begin position="27"/>
        <end position="59"/>
    </location>
</feature>
<dbReference type="CDD" id="cd08510">
    <property type="entry name" value="PBP2_Lactococcal_OppA_like"/>
    <property type="match status" value="1"/>
</dbReference>